<gene>
    <name evidence="3" type="ORF">P73_3320</name>
</gene>
<evidence type="ECO:0000256" key="2">
    <source>
        <dbReference type="SAM" id="SignalP"/>
    </source>
</evidence>
<evidence type="ECO:0000313" key="4">
    <source>
        <dbReference type="Proteomes" id="UP000031521"/>
    </source>
</evidence>
<dbReference type="PROSITE" id="PS51257">
    <property type="entry name" value="PROKAR_LIPOPROTEIN"/>
    <property type="match status" value="1"/>
</dbReference>
<dbReference type="AlphaFoldDB" id="A0A0B5E3T4"/>
<dbReference type="STRING" id="1208324.P73_3320"/>
<reference evidence="3 4" key="1">
    <citation type="journal article" date="2014" name="Int. J. Syst. Evol. Microbiol.">
        <title>Celeribacter indicus sp. nov., a polycyclic aromatic hydrocarbon-degrading bacterium from deep-sea sediment and reclassification of Huaishuia halophila as Celeribacter halophilus comb. nov.</title>
        <authorList>
            <person name="Lai Q."/>
            <person name="Cao J."/>
            <person name="Yuan J."/>
            <person name="Li F."/>
            <person name="Shao Z."/>
        </authorList>
    </citation>
    <scope>NUCLEOTIDE SEQUENCE [LARGE SCALE GENOMIC DNA]</scope>
    <source>
        <strain evidence="3">P73</strain>
    </source>
</reference>
<name>A0A0B5E3T4_9RHOB</name>
<feature type="chain" id="PRO_5002100530" description="Lipoprotein" evidence="2">
    <location>
        <begin position="21"/>
        <end position="106"/>
    </location>
</feature>
<evidence type="ECO:0000313" key="3">
    <source>
        <dbReference type="EMBL" id="AJE48035.1"/>
    </source>
</evidence>
<dbReference type="HOGENOM" id="CLU_2218347_0_0_5"/>
<dbReference type="RefSeq" id="WP_043870456.1">
    <property type="nucleotide sequence ID" value="NZ_CP004393.1"/>
</dbReference>
<feature type="region of interest" description="Disordered" evidence="1">
    <location>
        <begin position="50"/>
        <end position="106"/>
    </location>
</feature>
<keyword evidence="4" id="KW-1185">Reference proteome</keyword>
<dbReference type="EMBL" id="CP004393">
    <property type="protein sequence ID" value="AJE48035.1"/>
    <property type="molecule type" value="Genomic_DNA"/>
</dbReference>
<feature type="compositionally biased region" description="Basic and acidic residues" evidence="1">
    <location>
        <begin position="91"/>
        <end position="106"/>
    </location>
</feature>
<proteinExistence type="predicted"/>
<evidence type="ECO:0000256" key="1">
    <source>
        <dbReference type="SAM" id="MobiDB-lite"/>
    </source>
</evidence>
<feature type="signal peptide" evidence="2">
    <location>
        <begin position="1"/>
        <end position="20"/>
    </location>
</feature>
<keyword evidence="2" id="KW-0732">Signal</keyword>
<accession>A0A0B5E3T4</accession>
<sequence>MTRPRLLFATLLALSLAACGPRPDLSGRVAPVDPNLPWPELLSTETLAATLDSTTGTPDAPAQSDSLSARARALSERAAALAAQPSLDTSGRPRLDRAARGTEDGG</sequence>
<organism evidence="3 4">
    <name type="scientific">Celeribacter indicus</name>
    <dbReference type="NCBI Taxonomy" id="1208324"/>
    <lineage>
        <taxon>Bacteria</taxon>
        <taxon>Pseudomonadati</taxon>
        <taxon>Pseudomonadota</taxon>
        <taxon>Alphaproteobacteria</taxon>
        <taxon>Rhodobacterales</taxon>
        <taxon>Roseobacteraceae</taxon>
        <taxon>Celeribacter</taxon>
    </lineage>
</organism>
<feature type="compositionally biased region" description="Low complexity" evidence="1">
    <location>
        <begin position="66"/>
        <end position="83"/>
    </location>
</feature>
<evidence type="ECO:0008006" key="5">
    <source>
        <dbReference type="Google" id="ProtNLM"/>
    </source>
</evidence>
<dbReference type="Proteomes" id="UP000031521">
    <property type="component" value="Chromosome"/>
</dbReference>
<protein>
    <recommendedName>
        <fullName evidence="5">Lipoprotein</fullName>
    </recommendedName>
</protein>
<dbReference type="KEGG" id="cid:P73_3320"/>